<dbReference type="AlphaFoldDB" id="R4WCR4"/>
<proteinExistence type="evidence at transcript level"/>
<name>R4WCR4_RIPPE</name>
<dbReference type="EMBL" id="AK416939">
    <property type="protein sequence ID" value="BAN20154.1"/>
    <property type="molecule type" value="mRNA"/>
</dbReference>
<evidence type="ECO:0000313" key="2">
    <source>
        <dbReference type="EMBL" id="BAN20154.1"/>
    </source>
</evidence>
<keyword evidence="1" id="KW-0732">Signal</keyword>
<accession>R4WCR4</accession>
<feature type="signal peptide" evidence="1">
    <location>
        <begin position="1"/>
        <end position="19"/>
    </location>
</feature>
<evidence type="ECO:0000256" key="1">
    <source>
        <dbReference type="SAM" id="SignalP"/>
    </source>
</evidence>
<reference evidence="2" key="1">
    <citation type="journal article" date="2013" name="PLoS ONE">
        <title>Gene expression in gut symbiotic organ of stinkbug affected by extracellular bacterial symbiont.</title>
        <authorList>
            <person name="Futahashi R."/>
            <person name="Tanaka K."/>
            <person name="Tanahashi M."/>
            <person name="Nikoh N."/>
            <person name="Kikuchi Y."/>
            <person name="Lee B.L."/>
            <person name="Fukatsu T."/>
        </authorList>
    </citation>
    <scope>NUCLEOTIDE SEQUENCE</scope>
    <source>
        <tissue evidence="2">Midgut</tissue>
    </source>
</reference>
<protein>
    <recommendedName>
        <fullName evidence="3">Secreted protein</fullName>
    </recommendedName>
</protein>
<evidence type="ECO:0008006" key="3">
    <source>
        <dbReference type="Google" id="ProtNLM"/>
    </source>
</evidence>
<sequence length="214" mass="24316">MWKSMRVLALFCFASSTAGEPYIENLNSYIDETLDDLNEYFTQEGQGQITINSTSLYDLELNEGSIIGWNSFKRTKFCSSSTFDNGSFILDFHYGLKLAVVTFNKVIHQGNVSTLTLISEINSFHKRVFIDPQSCQIDIPVYGIELLHSTIHQFPREADFLIVSLIEGINEKLEPFKLELQQSLYDVCRNATPPSELQAPFMNAIFGYVSQLIN</sequence>
<organism evidence="2">
    <name type="scientific">Riptortus pedestris</name>
    <name type="common">Bean bug</name>
    <dbReference type="NCBI Taxonomy" id="329032"/>
    <lineage>
        <taxon>Eukaryota</taxon>
        <taxon>Metazoa</taxon>
        <taxon>Ecdysozoa</taxon>
        <taxon>Arthropoda</taxon>
        <taxon>Hexapoda</taxon>
        <taxon>Insecta</taxon>
        <taxon>Pterygota</taxon>
        <taxon>Neoptera</taxon>
        <taxon>Paraneoptera</taxon>
        <taxon>Hemiptera</taxon>
        <taxon>Heteroptera</taxon>
        <taxon>Panheteroptera</taxon>
        <taxon>Pentatomomorpha</taxon>
        <taxon>Coreoidea</taxon>
        <taxon>Alydidae</taxon>
        <taxon>Riptortus</taxon>
    </lineage>
</organism>
<feature type="chain" id="PRO_5004372257" description="Secreted protein" evidence="1">
    <location>
        <begin position="20"/>
        <end position="214"/>
    </location>
</feature>